<feature type="compositionally biased region" description="Basic and acidic residues" evidence="1">
    <location>
        <begin position="1"/>
        <end position="11"/>
    </location>
</feature>
<dbReference type="PANTHER" id="PTHR28027">
    <property type="entry name" value="TRANSCRIPTIONAL REGULATOR MIT1"/>
    <property type="match status" value="1"/>
</dbReference>
<feature type="compositionally biased region" description="Basic residues" evidence="1">
    <location>
        <begin position="265"/>
        <end position="275"/>
    </location>
</feature>
<feature type="compositionally biased region" description="Low complexity" evidence="1">
    <location>
        <begin position="437"/>
        <end position="446"/>
    </location>
</feature>
<evidence type="ECO:0008006" key="4">
    <source>
        <dbReference type="Google" id="ProtNLM"/>
    </source>
</evidence>
<keyword evidence="3" id="KW-1185">Reference proteome</keyword>
<gene>
    <name evidence="2" type="ORF">ARMSODRAFT_1001654</name>
</gene>
<accession>A0A2H3BRT1</accession>
<name>A0A2H3BRT1_9AGAR</name>
<reference evidence="3" key="1">
    <citation type="journal article" date="2017" name="Nat. Ecol. Evol.">
        <title>Genome expansion and lineage-specific genetic innovations in the forest pathogenic fungi Armillaria.</title>
        <authorList>
            <person name="Sipos G."/>
            <person name="Prasanna A.N."/>
            <person name="Walter M.C."/>
            <person name="O'Connor E."/>
            <person name="Balint B."/>
            <person name="Krizsan K."/>
            <person name="Kiss B."/>
            <person name="Hess J."/>
            <person name="Varga T."/>
            <person name="Slot J."/>
            <person name="Riley R."/>
            <person name="Boka B."/>
            <person name="Rigling D."/>
            <person name="Barry K."/>
            <person name="Lee J."/>
            <person name="Mihaltcheva S."/>
            <person name="LaButti K."/>
            <person name="Lipzen A."/>
            <person name="Waldron R."/>
            <person name="Moloney N.M."/>
            <person name="Sperisen C."/>
            <person name="Kredics L."/>
            <person name="Vagvoelgyi C."/>
            <person name="Patrignani A."/>
            <person name="Fitzpatrick D."/>
            <person name="Nagy I."/>
            <person name="Doyle S."/>
            <person name="Anderson J.B."/>
            <person name="Grigoriev I.V."/>
            <person name="Gueldener U."/>
            <person name="Muensterkoetter M."/>
            <person name="Nagy L.G."/>
        </authorList>
    </citation>
    <scope>NUCLEOTIDE SEQUENCE [LARGE SCALE GENOMIC DNA]</scope>
    <source>
        <strain evidence="3">28-4</strain>
    </source>
</reference>
<protein>
    <recommendedName>
        <fullName evidence="4">cAMP-independent regulatory protein pac2</fullName>
    </recommendedName>
</protein>
<evidence type="ECO:0000313" key="2">
    <source>
        <dbReference type="EMBL" id="PBK73591.1"/>
    </source>
</evidence>
<dbReference type="AlphaFoldDB" id="A0A2H3BRT1"/>
<feature type="region of interest" description="Disordered" evidence="1">
    <location>
        <begin position="1"/>
        <end position="25"/>
    </location>
</feature>
<feature type="region of interest" description="Disordered" evidence="1">
    <location>
        <begin position="488"/>
        <end position="562"/>
    </location>
</feature>
<organism evidence="2 3">
    <name type="scientific">Armillaria solidipes</name>
    <dbReference type="NCBI Taxonomy" id="1076256"/>
    <lineage>
        <taxon>Eukaryota</taxon>
        <taxon>Fungi</taxon>
        <taxon>Dikarya</taxon>
        <taxon>Basidiomycota</taxon>
        <taxon>Agaricomycotina</taxon>
        <taxon>Agaricomycetes</taxon>
        <taxon>Agaricomycetidae</taxon>
        <taxon>Agaricales</taxon>
        <taxon>Marasmiineae</taxon>
        <taxon>Physalacriaceae</taxon>
        <taxon>Armillaria</taxon>
    </lineage>
</organism>
<dbReference type="InterPro" id="IPR018608">
    <property type="entry name" value="Gti1/Pac2"/>
</dbReference>
<proteinExistence type="predicted"/>
<dbReference type="EMBL" id="KZ293420">
    <property type="protein sequence ID" value="PBK73591.1"/>
    <property type="molecule type" value="Genomic_DNA"/>
</dbReference>
<evidence type="ECO:0000313" key="3">
    <source>
        <dbReference type="Proteomes" id="UP000218334"/>
    </source>
</evidence>
<dbReference type="Proteomes" id="UP000218334">
    <property type="component" value="Unassembled WGS sequence"/>
</dbReference>
<feature type="compositionally biased region" description="Low complexity" evidence="1">
    <location>
        <begin position="492"/>
        <end position="509"/>
    </location>
</feature>
<feature type="compositionally biased region" description="Basic and acidic residues" evidence="1">
    <location>
        <begin position="537"/>
        <end position="547"/>
    </location>
</feature>
<feature type="compositionally biased region" description="Polar residues" evidence="1">
    <location>
        <begin position="348"/>
        <end position="359"/>
    </location>
</feature>
<dbReference type="PANTHER" id="PTHR28027:SF1">
    <property type="entry name" value="CAMP INDEPENDENT REGULATORY PROTEIN (AFU_ORTHOLOGUE AFUA_3G09640)"/>
    <property type="match status" value="1"/>
</dbReference>
<sequence length="562" mass="62321">MMMRNFLERRGRCGKPSGSSTSIIHRTNTIGPEERVLCCRTEREKKARGGRERRMWVKDLTDRFDAMEALQMSDGTDYNEGLVFPLPPPALPFLAAVMQQPTCKNIRIRSARDAHRIFVAIQLGRLQMVNRRLDADERLALRPGCVYAWEERGPNAEVTGLGIERFTEGRHWSPSRVRDEFLFYHEKYVAPDSTSDAAGNQPPRGWDRLVKQTYSVWVQTQNGRRKWHLTSYYTEGTVDNLGTVDDIEALQNIIIPDGMFTKSTRSAKNRKARQGRAKDAEPATVSRTYAPYPSEGASNQPPPPASPSQSQSVQMYHPYPRSHQQFPEYDSQPVPSSSVRPAAPNDELSYSQAQPSYPANSMPGPSRPVPSLVNSGLRPALNYPPPPSHPSPSSSHSSHSSQGSPYIERGSSQWYSAPPQPYVENQPPVYSYPEQPSASFNSSSTGFSPQNAHLFAMVKSHHLPLTGSTVQNLAAPISVTSSSSLFMHDQYDPGADSDGTPSSSSMSSVDDTRRGDIGPSRPALAPLHTLKRRHPYRRDPADDKALRLLDPSLAAGTSPETQ</sequence>
<dbReference type="GO" id="GO:0003677">
    <property type="term" value="F:DNA binding"/>
    <property type="evidence" value="ECO:0007669"/>
    <property type="project" value="TreeGrafter"/>
</dbReference>
<feature type="region of interest" description="Disordered" evidence="1">
    <location>
        <begin position="264"/>
        <end position="446"/>
    </location>
</feature>
<dbReference type="Pfam" id="PF09729">
    <property type="entry name" value="Gti1_Pac2"/>
    <property type="match status" value="1"/>
</dbReference>
<feature type="compositionally biased region" description="Low complexity" evidence="1">
    <location>
        <begin position="331"/>
        <end position="344"/>
    </location>
</feature>
<evidence type="ECO:0000256" key="1">
    <source>
        <dbReference type="SAM" id="MobiDB-lite"/>
    </source>
</evidence>
<feature type="compositionally biased region" description="Low complexity" evidence="1">
    <location>
        <begin position="391"/>
        <end position="401"/>
    </location>
</feature>